<comment type="caution">
    <text evidence="1">The sequence shown here is derived from an EMBL/GenBank/DDBJ whole genome shotgun (WGS) entry which is preliminary data.</text>
</comment>
<evidence type="ECO:0000313" key="2">
    <source>
        <dbReference type="Proteomes" id="UP000681414"/>
    </source>
</evidence>
<proteinExistence type="predicted"/>
<dbReference type="AlphaFoldDB" id="A0A942TBG2"/>
<sequence length="60" mass="6926">MIRFIVKMISALAVLGTAYRFRYKLLNAFLGNRYLRKVSVNTMMNIPGVRSKLLSSAFRK</sequence>
<dbReference type="EMBL" id="JAGYPG010000001">
    <property type="protein sequence ID" value="MBS4194685.1"/>
    <property type="molecule type" value="Genomic_DNA"/>
</dbReference>
<reference evidence="1 2" key="1">
    <citation type="submission" date="2021-05" db="EMBL/GenBank/DDBJ databases">
        <title>Novel Bacillus species.</title>
        <authorList>
            <person name="Liu G."/>
        </authorList>
    </citation>
    <scope>NUCLEOTIDE SEQUENCE [LARGE SCALE GENOMIC DNA]</scope>
    <source>
        <strain evidence="2">FJAT-49780</strain>
    </source>
</reference>
<protein>
    <submittedName>
        <fullName evidence="1">Uncharacterized protein</fullName>
    </submittedName>
</protein>
<gene>
    <name evidence="1" type="ORF">KHA97_06305</name>
</gene>
<accession>A0A942TBG2</accession>
<evidence type="ECO:0000313" key="1">
    <source>
        <dbReference type="EMBL" id="MBS4194685.1"/>
    </source>
</evidence>
<dbReference type="Proteomes" id="UP000681414">
    <property type="component" value="Unassembled WGS sequence"/>
</dbReference>
<dbReference type="RefSeq" id="WP_213124363.1">
    <property type="nucleotide sequence ID" value="NZ_JAGYPG010000001.1"/>
</dbReference>
<keyword evidence="2" id="KW-1185">Reference proteome</keyword>
<organism evidence="1 2">
    <name type="scientific">Lederbergia citri</name>
    <dbReference type="NCBI Taxonomy" id="2833580"/>
    <lineage>
        <taxon>Bacteria</taxon>
        <taxon>Bacillati</taxon>
        <taxon>Bacillota</taxon>
        <taxon>Bacilli</taxon>
        <taxon>Bacillales</taxon>
        <taxon>Bacillaceae</taxon>
        <taxon>Lederbergia</taxon>
    </lineage>
</organism>
<name>A0A942TBG2_9BACI</name>